<accession>A0ABR7J0T2</accession>
<name>A0ABR7J0T2_9FLAO</name>
<evidence type="ECO:0000313" key="2">
    <source>
        <dbReference type="Proteomes" id="UP000605990"/>
    </source>
</evidence>
<dbReference type="RefSeq" id="WP_166130040.1">
    <property type="nucleotide sequence ID" value="NZ_JAANOQ010000007.1"/>
</dbReference>
<evidence type="ECO:0008006" key="3">
    <source>
        <dbReference type="Google" id="ProtNLM"/>
    </source>
</evidence>
<dbReference type="Proteomes" id="UP000605990">
    <property type="component" value="Unassembled WGS sequence"/>
</dbReference>
<dbReference type="EMBL" id="JACRUN010000007">
    <property type="protein sequence ID" value="MBC5835612.1"/>
    <property type="molecule type" value="Genomic_DNA"/>
</dbReference>
<keyword evidence="2" id="KW-1185">Reference proteome</keyword>
<proteinExistence type="predicted"/>
<comment type="caution">
    <text evidence="1">The sequence shown here is derived from an EMBL/GenBank/DDBJ whole genome shotgun (WGS) entry which is preliminary data.</text>
</comment>
<sequence>MDLQLEKIELIELLLNTKKEAVLKKLRAILEKDQEINLTTEDYDIIDKRRELHLKNETKSYSWEEVKSNARLAK</sequence>
<organism evidence="1 2">
    <name type="scientific">Flavobacterium bernardetii</name>
    <dbReference type="NCBI Taxonomy" id="2813823"/>
    <lineage>
        <taxon>Bacteria</taxon>
        <taxon>Pseudomonadati</taxon>
        <taxon>Bacteroidota</taxon>
        <taxon>Flavobacteriia</taxon>
        <taxon>Flavobacteriales</taxon>
        <taxon>Flavobacteriaceae</taxon>
        <taxon>Flavobacterium</taxon>
    </lineage>
</organism>
<reference evidence="1 2" key="1">
    <citation type="submission" date="2020-08" db="EMBL/GenBank/DDBJ databases">
        <title>Description of novel Flavobacterium F-408 isolate.</title>
        <authorList>
            <person name="Saticioglu I.B."/>
            <person name="Duman M."/>
            <person name="Altun S."/>
        </authorList>
    </citation>
    <scope>NUCLEOTIDE SEQUENCE [LARGE SCALE GENOMIC DNA]</scope>
    <source>
        <strain evidence="1 2">F-408</strain>
    </source>
</reference>
<evidence type="ECO:0000313" key="1">
    <source>
        <dbReference type="EMBL" id="MBC5835612.1"/>
    </source>
</evidence>
<protein>
    <recommendedName>
        <fullName evidence="3">Addiction module protein</fullName>
    </recommendedName>
</protein>
<gene>
    <name evidence="1" type="ORF">H8R27_12010</name>
</gene>